<dbReference type="InterPro" id="IPR027883">
    <property type="entry name" value="Redic1-like"/>
</dbReference>
<dbReference type="Proteomes" id="UP000265140">
    <property type="component" value="Chromosome 23"/>
</dbReference>
<reference evidence="2" key="2">
    <citation type="submission" date="2025-08" db="UniProtKB">
        <authorList>
            <consortium name="Ensembl"/>
        </authorList>
    </citation>
    <scope>IDENTIFICATION</scope>
</reference>
<dbReference type="PANTHER" id="PTHR35158:SF1">
    <property type="entry name" value="CDNA SEQUENCE CN725425"/>
    <property type="match status" value="1"/>
</dbReference>
<protein>
    <submittedName>
        <fullName evidence="2">Uncharacterized protein</fullName>
    </submittedName>
</protein>
<dbReference type="RefSeq" id="XP_019898218.2">
    <property type="nucleotide sequence ID" value="XM_020042659.2"/>
</dbReference>
<dbReference type="PANTHER" id="PTHR35158">
    <property type="entry name" value="CDNA SEQUENCE CN725425"/>
    <property type="match status" value="1"/>
</dbReference>
<reference evidence="2 3" key="1">
    <citation type="submission" date="2020-02" db="EMBL/GenBank/DDBJ databases">
        <title>Esox lucius (northern pike) genome, fEsoLuc1, primary haplotype.</title>
        <authorList>
            <person name="Myers G."/>
            <person name="Karagic N."/>
            <person name="Meyer A."/>
            <person name="Pippel M."/>
            <person name="Reichard M."/>
            <person name="Winkler S."/>
            <person name="Tracey A."/>
            <person name="Sims Y."/>
            <person name="Howe K."/>
            <person name="Rhie A."/>
            <person name="Formenti G."/>
            <person name="Durbin R."/>
            <person name="Fedrigo O."/>
            <person name="Jarvis E.D."/>
        </authorList>
    </citation>
    <scope>NUCLEOTIDE SEQUENCE [LARGE SCALE GENOMIC DNA]</scope>
</reference>
<name>A0AAY5KG09_ESOLU</name>
<sequence length="728" mass="81036">MNWVGGSRNRFMMRNDMKKQREFFEKKKIQRKMKTLGIATSPEGASSGSMDLVNLFIVNQIAIKKENKGEFIYLYLIDQYLSHLKRTPPLIITWHVPDQTNITHITDERGAKTMRVRTLELPMSPCSPSKLCLVESQPLYSVQAARKRKHCIPDGFKHCIPDGFKGRQLSPVLESNMSDTSGLDYQHQSQDTLSPFSSALSLVSSSGPGLSSLQQRAQIQPHCSPLPWDNRTLDEAQFRPFSQPGGRECASWARGFNASQYQLSTCSVPRGLFGTEPALPGSRDHVLNSMEFSIKPVEGRHHAVDFSLRDQTIDSSFNQSDSEERHEEALWDISNEKYGSEAVHFKKGKPKIYLKEGVPTTSFREVNESQRRGPELIQVSNSAISSPCPGPSRCGSVECCESPASYSKRGHHVSSDCDEEKNGRQHNQGSSTQPHQDRTQSEWTPILNQAPWSSSERLSVCSVTEDCDGQAKVMDDQYVPSHPLHEPQSSDGNQDKTTAVGKQEAQTQEKGTQTVTDVTSKCPTSDVSTQCCFGAECKANVLMVNESMNTTVYSVIPTPTTGGHASARDESMRPQTLSASSDTFGSAGEEHTPWTESTARELKAGPGHHPSLIPLDKHCHTNTESTVGIHRPTTLALDTLVVTKDVQDLRGLQQQYNALGDERGVPDSVENVPFRGDFPEEREVRVRGRAEKREEVTAESRVYMLSQETDTLQEIADILLMLKQRKKE</sequence>
<evidence type="ECO:0000313" key="3">
    <source>
        <dbReference type="Proteomes" id="UP000265140"/>
    </source>
</evidence>
<feature type="compositionally biased region" description="Polar residues" evidence="1">
    <location>
        <begin position="425"/>
        <end position="434"/>
    </location>
</feature>
<organism evidence="2 3">
    <name type="scientific">Esox lucius</name>
    <name type="common">Northern pike</name>
    <dbReference type="NCBI Taxonomy" id="8010"/>
    <lineage>
        <taxon>Eukaryota</taxon>
        <taxon>Metazoa</taxon>
        <taxon>Chordata</taxon>
        <taxon>Craniata</taxon>
        <taxon>Vertebrata</taxon>
        <taxon>Euteleostomi</taxon>
        <taxon>Actinopterygii</taxon>
        <taxon>Neopterygii</taxon>
        <taxon>Teleostei</taxon>
        <taxon>Protacanthopterygii</taxon>
        <taxon>Esociformes</taxon>
        <taxon>Esocidae</taxon>
        <taxon>Esox</taxon>
    </lineage>
</organism>
<accession>A0AAY5KG09</accession>
<feature type="compositionally biased region" description="Polar residues" evidence="1">
    <location>
        <begin position="487"/>
        <end position="497"/>
    </location>
</feature>
<feature type="compositionally biased region" description="Polar residues" evidence="1">
    <location>
        <begin position="504"/>
        <end position="520"/>
    </location>
</feature>
<proteinExistence type="predicted"/>
<feature type="region of interest" description="Disordered" evidence="1">
    <location>
        <begin position="405"/>
        <end position="441"/>
    </location>
</feature>
<keyword evidence="3" id="KW-1185">Reference proteome</keyword>
<dbReference type="Ensembl" id="ENSELUT00000091554.1">
    <property type="protein sequence ID" value="ENSELUP00000085282.1"/>
    <property type="gene ID" value="ENSELUG00000037457.1"/>
</dbReference>
<dbReference type="GeneID" id="105028203"/>
<feature type="region of interest" description="Disordered" evidence="1">
    <location>
        <begin position="479"/>
        <end position="520"/>
    </location>
</feature>
<dbReference type="AlphaFoldDB" id="A0AAY5KG09"/>
<feature type="region of interest" description="Disordered" evidence="1">
    <location>
        <begin position="561"/>
        <end position="596"/>
    </location>
</feature>
<feature type="compositionally biased region" description="Polar residues" evidence="1">
    <location>
        <begin position="573"/>
        <end position="584"/>
    </location>
</feature>
<evidence type="ECO:0000313" key="2">
    <source>
        <dbReference type="Ensembl" id="ENSELUP00000085282.1"/>
    </source>
</evidence>
<reference evidence="2" key="3">
    <citation type="submission" date="2025-09" db="UniProtKB">
        <authorList>
            <consortium name="Ensembl"/>
        </authorList>
    </citation>
    <scope>IDENTIFICATION</scope>
</reference>
<dbReference type="GeneTree" id="ENSGT00940000171055"/>
<evidence type="ECO:0000256" key="1">
    <source>
        <dbReference type="SAM" id="MobiDB-lite"/>
    </source>
</evidence>